<name>A0A368N442_9FLAO</name>
<gene>
    <name evidence="2" type="ORF">DQ356_01850</name>
</gene>
<dbReference type="InterPro" id="IPR036938">
    <property type="entry name" value="PAP2/HPO_sf"/>
</dbReference>
<comment type="caution">
    <text evidence="2">The sequence shown here is derived from an EMBL/GenBank/DDBJ whole genome shotgun (WGS) entry which is preliminary data.</text>
</comment>
<organism evidence="2 3">
    <name type="scientific">Chryseobacterium lacus</name>
    <dbReference type="NCBI Taxonomy" id="2058346"/>
    <lineage>
        <taxon>Bacteria</taxon>
        <taxon>Pseudomonadati</taxon>
        <taxon>Bacteroidota</taxon>
        <taxon>Flavobacteriia</taxon>
        <taxon>Flavobacteriales</taxon>
        <taxon>Weeksellaceae</taxon>
        <taxon>Chryseobacterium group</taxon>
        <taxon>Chryseobacterium</taxon>
    </lineage>
</organism>
<dbReference type="OrthoDB" id="1429467at2"/>
<dbReference type="Gene3D" id="1.20.144.10">
    <property type="entry name" value="Phosphatidic acid phosphatase type 2/haloperoxidase"/>
    <property type="match status" value="1"/>
</dbReference>
<dbReference type="EMBL" id="QPIE01000001">
    <property type="protein sequence ID" value="RCU44976.1"/>
    <property type="molecule type" value="Genomic_DNA"/>
</dbReference>
<feature type="domain" description="Phosphatidic acid phosphatase type 2/haloperoxidase" evidence="1">
    <location>
        <begin position="175"/>
        <end position="296"/>
    </location>
</feature>
<evidence type="ECO:0000313" key="2">
    <source>
        <dbReference type="EMBL" id="RCU44976.1"/>
    </source>
</evidence>
<dbReference type="CDD" id="cd01610">
    <property type="entry name" value="PAP2_like"/>
    <property type="match status" value="1"/>
</dbReference>
<reference evidence="2 3" key="1">
    <citation type="submission" date="2018-07" db="EMBL/GenBank/DDBJ databases">
        <title>Chryseobacterium lacus sp. nov., isolated from lake water.</title>
        <authorList>
            <person name="Li C.-M."/>
        </authorList>
    </citation>
    <scope>NUCLEOTIDE SEQUENCE [LARGE SCALE GENOMIC DNA]</scope>
    <source>
        <strain evidence="2 3">YLOS41</strain>
    </source>
</reference>
<accession>A0A368N442</accession>
<sequence>MVWYIIQTLCLLNMIKKLYFFLFSFAVAFFYSQQSIDSTQAIVDTQEYKISETETFVYKKPRVWDAVNKIPRNFVATATDFVSKPYYPFGLAAVGATLALIPADPWLIKESRNFGESLGLNEDHQYNKLGFLEIVPADAASALYFIGNGTTVILISAGLGTYGFLKNDYRSQSTALQLLESIAQAGLFVQPLKRITGRESPFITFGDGREHSYWKFAPSFSAYQKDTSRYDAMPSGHLTTAMAALTVLTENYPEKKWLKPVGYTLLGLMSFEMMQSRVHWAADYPIAIFIGYLIGKNIAASRITKSGKNMAQKSQYKISVAASSVYGYQTVGVNIQF</sequence>
<evidence type="ECO:0000313" key="3">
    <source>
        <dbReference type="Proteomes" id="UP000252172"/>
    </source>
</evidence>
<dbReference type="AlphaFoldDB" id="A0A368N442"/>
<evidence type="ECO:0000259" key="1">
    <source>
        <dbReference type="Pfam" id="PF01569"/>
    </source>
</evidence>
<dbReference type="Proteomes" id="UP000252172">
    <property type="component" value="Unassembled WGS sequence"/>
</dbReference>
<keyword evidence="3" id="KW-1185">Reference proteome</keyword>
<dbReference type="SUPFAM" id="SSF48317">
    <property type="entry name" value="Acid phosphatase/Vanadium-dependent haloperoxidase"/>
    <property type="match status" value="1"/>
</dbReference>
<proteinExistence type="predicted"/>
<dbReference type="Pfam" id="PF01569">
    <property type="entry name" value="PAP2"/>
    <property type="match status" value="1"/>
</dbReference>
<dbReference type="InterPro" id="IPR000326">
    <property type="entry name" value="PAP2/HPO"/>
</dbReference>
<protein>
    <submittedName>
        <fullName evidence="2">Phosphatase PAP2 family protein</fullName>
    </submittedName>
</protein>